<comment type="caution">
    <text evidence="8">The sequence shown here is derived from an EMBL/GenBank/DDBJ whole genome shotgun (WGS) entry which is preliminary data.</text>
</comment>
<evidence type="ECO:0000256" key="5">
    <source>
        <dbReference type="ARBA" id="ARBA00022691"/>
    </source>
</evidence>
<dbReference type="Gene3D" id="3.30.1330.30">
    <property type="match status" value="1"/>
</dbReference>
<feature type="binding site" evidence="6">
    <location>
        <position position="228"/>
    </location>
    <ligand>
        <name>S-adenosyl-L-methionine</name>
        <dbReference type="ChEBI" id="CHEBI:59789"/>
    </ligand>
</feature>
<dbReference type="InterPro" id="IPR001537">
    <property type="entry name" value="SpoU_MeTrfase"/>
</dbReference>
<dbReference type="Pfam" id="PF08032">
    <property type="entry name" value="SpoU_sub_bind"/>
    <property type="match status" value="1"/>
</dbReference>
<dbReference type="SUPFAM" id="SSF55315">
    <property type="entry name" value="L30e-like"/>
    <property type="match status" value="1"/>
</dbReference>
<keyword evidence="9" id="KW-1185">Reference proteome</keyword>
<dbReference type="SMART" id="SM00967">
    <property type="entry name" value="SpoU_sub_bind"/>
    <property type="match status" value="1"/>
</dbReference>
<evidence type="ECO:0000256" key="1">
    <source>
        <dbReference type="ARBA" id="ARBA00022490"/>
    </source>
</evidence>
<keyword evidence="3 6" id="KW-0489">Methyltransferase</keyword>
<organism evidence="8 9">
    <name type="scientific">Rhodoferax potami</name>
    <dbReference type="NCBI Taxonomy" id="3068338"/>
    <lineage>
        <taxon>Bacteria</taxon>
        <taxon>Pseudomonadati</taxon>
        <taxon>Pseudomonadota</taxon>
        <taxon>Betaproteobacteria</taxon>
        <taxon>Burkholderiales</taxon>
        <taxon>Comamonadaceae</taxon>
        <taxon>Rhodoferax</taxon>
    </lineage>
</organism>
<dbReference type="Pfam" id="PF00588">
    <property type="entry name" value="SpoU_methylase"/>
    <property type="match status" value="1"/>
</dbReference>
<dbReference type="CDD" id="cd18103">
    <property type="entry name" value="SpoU-like_RlmB"/>
    <property type="match status" value="1"/>
</dbReference>
<dbReference type="InterPro" id="IPR004441">
    <property type="entry name" value="rRNA_MeTrfase_TrmH"/>
</dbReference>
<feature type="binding site" evidence="6">
    <location>
        <position position="237"/>
    </location>
    <ligand>
        <name>S-adenosyl-L-methionine</name>
        <dbReference type="ChEBI" id="CHEBI:59789"/>
    </ligand>
</feature>
<evidence type="ECO:0000313" key="9">
    <source>
        <dbReference type="Proteomes" id="UP001321700"/>
    </source>
</evidence>
<sequence length="266" mass="28369">MSSPKVLFGFHAVGVRLKTAPKSIVEIYYEPTRRDARMRQFLERVAEAGVRVIEADGMRLAKLAGSHGHQGVAARVHELKQVHSLDELLENLEAANAELPPEQRTQPLILVLDGVTDPHNLGACLRVADGAGAHCVIAPKDHAAGINATVAKVASGAAETVPYFMVTNLARTLNELKERNIWIIGTSDQAPSNLYQADLKGPVALVLGAEGDGMRQLTAKTCDQLVSIPMQGAVESLNVSVASGVCLYEALRQRTVAAPAFSKPGV</sequence>
<dbReference type="InterPro" id="IPR029028">
    <property type="entry name" value="Alpha/beta_knot_MTases"/>
</dbReference>
<comment type="similarity">
    <text evidence="6">Belongs to the class IV-like SAM-binding methyltransferase superfamily. RNA methyltransferase TrmH family. RlmB subfamily.</text>
</comment>
<feature type="binding site" evidence="6">
    <location>
        <position position="208"/>
    </location>
    <ligand>
        <name>S-adenosyl-L-methionine</name>
        <dbReference type="ChEBI" id="CHEBI:59789"/>
    </ligand>
</feature>
<dbReference type="PANTHER" id="PTHR46429:SF1">
    <property type="entry name" value="23S RRNA (GUANOSINE-2'-O-)-METHYLTRANSFERASE RLMB"/>
    <property type="match status" value="1"/>
</dbReference>
<gene>
    <name evidence="6 8" type="primary">rlmB</name>
    <name evidence="8" type="ORF">RAE19_17315</name>
</gene>
<dbReference type="NCBIfam" id="TIGR00186">
    <property type="entry name" value="rRNA_methyl_3"/>
    <property type="match status" value="1"/>
</dbReference>
<keyword evidence="4 6" id="KW-0808">Transferase</keyword>
<feature type="domain" description="RNA 2-O ribose methyltransferase substrate binding" evidence="7">
    <location>
        <begin position="6"/>
        <end position="82"/>
    </location>
</feature>
<proteinExistence type="inferred from homology"/>
<dbReference type="SUPFAM" id="SSF75217">
    <property type="entry name" value="alpha/beta knot"/>
    <property type="match status" value="1"/>
</dbReference>
<dbReference type="EC" id="2.1.1.185" evidence="6"/>
<evidence type="ECO:0000256" key="6">
    <source>
        <dbReference type="HAMAP-Rule" id="MF_01887"/>
    </source>
</evidence>
<evidence type="ECO:0000313" key="8">
    <source>
        <dbReference type="EMBL" id="MDT7520446.1"/>
    </source>
</evidence>
<dbReference type="Gene3D" id="3.40.1280.10">
    <property type="match status" value="1"/>
</dbReference>
<dbReference type="HAMAP" id="MF_01887">
    <property type="entry name" value="23SrRNA_methyltr_B"/>
    <property type="match status" value="1"/>
</dbReference>
<protein>
    <recommendedName>
        <fullName evidence="6">23S rRNA (guanosine-2'-O-)-methyltransferase RlmB</fullName>
        <ecNumber evidence="6">2.1.1.185</ecNumber>
    </recommendedName>
    <alternativeName>
        <fullName evidence="6">23S rRNA (guanosine2251 2'-O)-methyltransferase</fullName>
    </alternativeName>
    <alternativeName>
        <fullName evidence="6">23S rRNA Gm2251 2'-O-methyltransferase</fullName>
    </alternativeName>
</protein>
<keyword evidence="2 6" id="KW-0698">rRNA processing</keyword>
<dbReference type="Proteomes" id="UP001321700">
    <property type="component" value="Unassembled WGS sequence"/>
</dbReference>
<name>A0ABU3KSK8_9BURK</name>
<comment type="subcellular location">
    <subcellularLocation>
        <location evidence="6">Cytoplasm</location>
    </subcellularLocation>
</comment>
<dbReference type="InterPro" id="IPR024915">
    <property type="entry name" value="23S_rRNA_MeTrfase_RlmB"/>
</dbReference>
<evidence type="ECO:0000256" key="4">
    <source>
        <dbReference type="ARBA" id="ARBA00022679"/>
    </source>
</evidence>
<keyword evidence="1 6" id="KW-0963">Cytoplasm</keyword>
<dbReference type="EMBL" id="JAVBIK010000001">
    <property type="protein sequence ID" value="MDT7520446.1"/>
    <property type="molecule type" value="Genomic_DNA"/>
</dbReference>
<evidence type="ECO:0000256" key="3">
    <source>
        <dbReference type="ARBA" id="ARBA00022603"/>
    </source>
</evidence>
<evidence type="ECO:0000256" key="2">
    <source>
        <dbReference type="ARBA" id="ARBA00022552"/>
    </source>
</evidence>
<dbReference type="InterPro" id="IPR013123">
    <property type="entry name" value="SpoU_subst-bd"/>
</dbReference>
<reference evidence="8 9" key="1">
    <citation type="submission" date="2023-08" db="EMBL/GenBank/DDBJ databases">
        <title>Rhodoferax potami sp. nov. and Rhodoferax mekongensis sp. nov., isolated from the Mekong River in Thailand.</title>
        <authorList>
            <person name="Kitikhun S."/>
            <person name="Charoenyingcharoen P."/>
            <person name="Siriarchawattana P."/>
            <person name="Likhitrattanapisal S."/>
            <person name="Nilsakha T."/>
            <person name="Chanpet A."/>
            <person name="Rattanawaree P."/>
            <person name="Ingsriswang S."/>
        </authorList>
    </citation>
    <scope>NUCLEOTIDE SEQUENCE [LARGE SCALE GENOMIC DNA]</scope>
    <source>
        <strain evidence="8 9">TBRC 17660</strain>
    </source>
</reference>
<comment type="function">
    <text evidence="6">Specifically methylates the ribose of guanosine 2251 in 23S rRNA.</text>
</comment>
<accession>A0ABU3KSK8</accession>
<evidence type="ECO:0000259" key="7">
    <source>
        <dbReference type="SMART" id="SM00967"/>
    </source>
</evidence>
<dbReference type="RefSeq" id="WP_313876042.1">
    <property type="nucleotide sequence ID" value="NZ_JAVBIK010000001.1"/>
</dbReference>
<dbReference type="InterPro" id="IPR029026">
    <property type="entry name" value="tRNA_m1G_MTases_N"/>
</dbReference>
<keyword evidence="5 6" id="KW-0949">S-adenosyl-L-methionine</keyword>
<dbReference type="InterPro" id="IPR029064">
    <property type="entry name" value="Ribosomal_eL30-like_sf"/>
</dbReference>
<comment type="catalytic activity">
    <reaction evidence="6">
        <text>guanosine(2251) in 23S rRNA + S-adenosyl-L-methionine = 2'-O-methylguanosine(2251) in 23S rRNA + S-adenosyl-L-homocysteine + H(+)</text>
        <dbReference type="Rhea" id="RHEA:24140"/>
        <dbReference type="Rhea" id="RHEA-COMP:10239"/>
        <dbReference type="Rhea" id="RHEA-COMP:10241"/>
        <dbReference type="ChEBI" id="CHEBI:15378"/>
        <dbReference type="ChEBI" id="CHEBI:57856"/>
        <dbReference type="ChEBI" id="CHEBI:59789"/>
        <dbReference type="ChEBI" id="CHEBI:74269"/>
        <dbReference type="ChEBI" id="CHEBI:74445"/>
        <dbReference type="EC" id="2.1.1.185"/>
    </reaction>
</comment>
<dbReference type="PANTHER" id="PTHR46429">
    <property type="entry name" value="23S RRNA (GUANOSINE-2'-O-)-METHYLTRANSFERASE RLMB"/>
    <property type="match status" value="1"/>
</dbReference>